<keyword evidence="3" id="KW-0456">Lyase</keyword>
<dbReference type="InterPro" id="IPR050251">
    <property type="entry name" value="HpcH-HpaI_aldolase"/>
</dbReference>
<keyword evidence="2" id="KW-0479">Metal-binding</keyword>
<evidence type="ECO:0000256" key="1">
    <source>
        <dbReference type="ARBA" id="ARBA00005568"/>
    </source>
</evidence>
<protein>
    <submittedName>
        <fullName evidence="5">Aldolase</fullName>
    </submittedName>
</protein>
<sequence length="252" mass="25660">MRYSAFRKTPPVLLRQFLPTPSVTSWALAAGYDGVVLDLQHGELTTESACALMRGVPHSRLRVFVQVADVDPGGVARLLAAGARGITLAGVETTAQAAALVAAVKPLGPAATPAPGAALAVAQVETAAGVAAAEAVAATPGLDALRLVPSQLALSLGLPGHGTWEDGPVFEAIERLAALARRRDVTFGVFADSPGYAARLIDRDLVDYVVLGTDVSLLAGAMRDAITDLGAGSAAPTGWRLGLRSAVGNARA</sequence>
<evidence type="ECO:0000313" key="6">
    <source>
        <dbReference type="Proteomes" id="UP000292118"/>
    </source>
</evidence>
<dbReference type="GO" id="GO:0005737">
    <property type="term" value="C:cytoplasm"/>
    <property type="evidence" value="ECO:0007669"/>
    <property type="project" value="TreeGrafter"/>
</dbReference>
<dbReference type="InterPro" id="IPR015813">
    <property type="entry name" value="Pyrv/PenolPyrv_kinase-like_dom"/>
</dbReference>
<accession>A0A4V0YGE9</accession>
<evidence type="ECO:0000256" key="3">
    <source>
        <dbReference type="ARBA" id="ARBA00023239"/>
    </source>
</evidence>
<dbReference type="RefSeq" id="WP_129189221.1">
    <property type="nucleotide sequence ID" value="NZ_CP035493.1"/>
</dbReference>
<proteinExistence type="inferred from homology"/>
<evidence type="ECO:0000256" key="2">
    <source>
        <dbReference type="ARBA" id="ARBA00022723"/>
    </source>
</evidence>
<feature type="domain" description="HpcH/HpaI aldolase/citrate lyase" evidence="4">
    <location>
        <begin position="21"/>
        <end position="193"/>
    </location>
</feature>
<evidence type="ECO:0000313" key="5">
    <source>
        <dbReference type="EMBL" id="QAY70971.1"/>
    </source>
</evidence>
<dbReference type="EMBL" id="CP035493">
    <property type="protein sequence ID" value="QAY70971.1"/>
    <property type="molecule type" value="Genomic_DNA"/>
</dbReference>
<dbReference type="KEGG" id="xya:ET471_13820"/>
<dbReference type="PANTHER" id="PTHR30502:SF0">
    <property type="entry name" value="PHOSPHOENOLPYRUVATE CARBOXYLASE FAMILY PROTEIN"/>
    <property type="match status" value="1"/>
</dbReference>
<dbReference type="PANTHER" id="PTHR30502">
    <property type="entry name" value="2-KETO-3-DEOXY-L-RHAMNONATE ALDOLASE"/>
    <property type="match status" value="1"/>
</dbReference>
<gene>
    <name evidence="5" type="ORF">ET471_13820</name>
</gene>
<evidence type="ECO:0000259" key="4">
    <source>
        <dbReference type="Pfam" id="PF03328"/>
    </source>
</evidence>
<dbReference type="Gene3D" id="3.20.20.60">
    <property type="entry name" value="Phosphoenolpyruvate-binding domains"/>
    <property type="match status" value="2"/>
</dbReference>
<dbReference type="GO" id="GO:0016832">
    <property type="term" value="F:aldehyde-lyase activity"/>
    <property type="evidence" value="ECO:0007669"/>
    <property type="project" value="TreeGrafter"/>
</dbReference>
<dbReference type="OrthoDB" id="3353438at2"/>
<dbReference type="GO" id="GO:0046872">
    <property type="term" value="F:metal ion binding"/>
    <property type="evidence" value="ECO:0007669"/>
    <property type="project" value="UniProtKB-KW"/>
</dbReference>
<dbReference type="AlphaFoldDB" id="A0A4V0YGE9"/>
<reference evidence="5 6" key="1">
    <citation type="submission" date="2019-01" db="EMBL/GenBank/DDBJ databases">
        <title>Genome sequencing of strain FW10M-9.</title>
        <authorList>
            <person name="Heo J."/>
            <person name="Kim S.-J."/>
            <person name="Kim J.-S."/>
            <person name="Hong S.-B."/>
            <person name="Kwon S.-W."/>
        </authorList>
    </citation>
    <scope>NUCLEOTIDE SEQUENCE [LARGE SCALE GENOMIC DNA]</scope>
    <source>
        <strain evidence="5 6">FW10M-9</strain>
    </source>
</reference>
<keyword evidence="6" id="KW-1185">Reference proteome</keyword>
<dbReference type="InterPro" id="IPR005000">
    <property type="entry name" value="Aldolase/citrate-lyase_domain"/>
</dbReference>
<comment type="similarity">
    <text evidence="1">Belongs to the HpcH/HpaI aldolase family.</text>
</comment>
<dbReference type="SUPFAM" id="SSF51621">
    <property type="entry name" value="Phosphoenolpyruvate/pyruvate domain"/>
    <property type="match status" value="1"/>
</dbReference>
<name>A0A4V0YGE9_9MICO</name>
<dbReference type="Proteomes" id="UP000292118">
    <property type="component" value="Chromosome"/>
</dbReference>
<dbReference type="InterPro" id="IPR040442">
    <property type="entry name" value="Pyrv_kinase-like_dom_sf"/>
</dbReference>
<dbReference type="Pfam" id="PF03328">
    <property type="entry name" value="HpcH_HpaI"/>
    <property type="match status" value="1"/>
</dbReference>
<organism evidence="5 6">
    <name type="scientific">Xylanimonas protaetiae</name>
    <dbReference type="NCBI Taxonomy" id="2509457"/>
    <lineage>
        <taxon>Bacteria</taxon>
        <taxon>Bacillati</taxon>
        <taxon>Actinomycetota</taxon>
        <taxon>Actinomycetes</taxon>
        <taxon>Micrococcales</taxon>
        <taxon>Promicromonosporaceae</taxon>
        <taxon>Xylanimonas</taxon>
    </lineage>
</organism>